<dbReference type="SUPFAM" id="SSF140996">
    <property type="entry name" value="Hermes dimerisation domain"/>
    <property type="match status" value="1"/>
</dbReference>
<evidence type="ECO:0000259" key="2">
    <source>
        <dbReference type="Pfam" id="PF05699"/>
    </source>
</evidence>
<dbReference type="InterPro" id="IPR025525">
    <property type="entry name" value="hAT-like_transposase_RNase-H"/>
</dbReference>
<evidence type="ECO:0000256" key="1">
    <source>
        <dbReference type="ARBA" id="ARBA00023125"/>
    </source>
</evidence>
<dbReference type="InterPro" id="IPR052035">
    <property type="entry name" value="ZnF_BED_domain_contain"/>
</dbReference>
<dbReference type="InterPro" id="IPR008906">
    <property type="entry name" value="HATC_C_dom"/>
</dbReference>
<dbReference type="AlphaFoldDB" id="A0AAU9LG91"/>
<reference evidence="4 5" key="1">
    <citation type="submission" date="2022-01" db="EMBL/GenBank/DDBJ databases">
        <authorList>
            <person name="Xiong W."/>
            <person name="Schranz E."/>
        </authorList>
    </citation>
    <scope>NUCLEOTIDE SEQUENCE [LARGE SCALE GENOMIC DNA]</scope>
</reference>
<comment type="caution">
    <text evidence="4">The sequence shown here is derived from an EMBL/GenBank/DDBJ whole genome shotgun (WGS) entry which is preliminary data.</text>
</comment>
<dbReference type="Pfam" id="PF05699">
    <property type="entry name" value="Dimer_Tnp_hAT"/>
    <property type="match status" value="1"/>
</dbReference>
<proteinExistence type="predicted"/>
<organism evidence="4 5">
    <name type="scientific">Lactuca virosa</name>
    <dbReference type="NCBI Taxonomy" id="75947"/>
    <lineage>
        <taxon>Eukaryota</taxon>
        <taxon>Viridiplantae</taxon>
        <taxon>Streptophyta</taxon>
        <taxon>Embryophyta</taxon>
        <taxon>Tracheophyta</taxon>
        <taxon>Spermatophyta</taxon>
        <taxon>Magnoliopsida</taxon>
        <taxon>eudicotyledons</taxon>
        <taxon>Gunneridae</taxon>
        <taxon>Pentapetalae</taxon>
        <taxon>asterids</taxon>
        <taxon>campanulids</taxon>
        <taxon>Asterales</taxon>
        <taxon>Asteraceae</taxon>
        <taxon>Cichorioideae</taxon>
        <taxon>Cichorieae</taxon>
        <taxon>Lactucinae</taxon>
        <taxon>Lactuca</taxon>
    </lineage>
</organism>
<evidence type="ECO:0000259" key="3">
    <source>
        <dbReference type="Pfam" id="PF14372"/>
    </source>
</evidence>
<keyword evidence="1" id="KW-0238">DNA-binding</keyword>
<dbReference type="PANTHER" id="PTHR46481">
    <property type="entry name" value="ZINC FINGER BED DOMAIN-CONTAINING PROTEIN 4"/>
    <property type="match status" value="1"/>
</dbReference>
<dbReference type="EMBL" id="CAKMRJ010000001">
    <property type="protein sequence ID" value="CAH1415043.1"/>
    <property type="molecule type" value="Genomic_DNA"/>
</dbReference>
<name>A0AAU9LG91_9ASTR</name>
<keyword evidence="5" id="KW-1185">Reference proteome</keyword>
<evidence type="ECO:0000313" key="4">
    <source>
        <dbReference type="EMBL" id="CAH1415043.1"/>
    </source>
</evidence>
<dbReference type="GO" id="GO:0046983">
    <property type="term" value="F:protein dimerization activity"/>
    <property type="evidence" value="ECO:0007669"/>
    <property type="project" value="InterPro"/>
</dbReference>
<feature type="domain" description="HAT C-terminal dimerisation" evidence="2">
    <location>
        <begin position="452"/>
        <end position="534"/>
    </location>
</feature>
<feature type="domain" description="hAT-like transposase RNase-H fold" evidence="3">
    <location>
        <begin position="292"/>
        <end position="395"/>
    </location>
</feature>
<dbReference type="Proteomes" id="UP001157418">
    <property type="component" value="Unassembled WGS sequence"/>
</dbReference>
<protein>
    <recommendedName>
        <fullName evidence="6">Zinc finger BED domain-containing protein RICESLEEPER 2-like</fullName>
    </recommendedName>
</protein>
<sequence>MLIVDELPFSFVEREGFRKFCKAINPHFVVPSRPTTTRDCYSFFIDERKKLVNVFKNLSSRVCLTTDTWTSGQNLSYMCLTAHFIDDDWNLHKRIINFCLIVGHTGVLIGRAVEKCLIEWGLKNILTITVDNASSNYVAINHLKNVLNHWECGVMKGAFLHMRCAAHILNLVVRDELLDVNLSIKKIRTLVKYVRSSPARLQKFKAAVEEEKIESKSLVSMDVETRWNSTFLMLESAMKFKKAFSNLLLKDSNCAKELRKCEGGLINDKDWVIVNSLLPFLKIFFDATKRFSGSRYVTSNAYVHEIFGIGNVIDGFAMHSDKSIKSMALKMQAKYKKYWGDITKLNQFLFIGVVLDPRRKWQYIAWLVEESFEEKKACTFLSNLDSNMRVLFDLYNASMPQKEKDEEVSSSTSKASPSSMWGHEVVMDIEELMTKRFEMAMGSSETILKKTELDKYLGEDREAMDANFDILKWWKIQKCRYPVLENMARDLLAIPVSTVAFESAFSTGGRVLDCFRTSLTPRMVEALVCTQDWVCDSHDAINVDDILLEIEKIEDGG</sequence>
<dbReference type="GO" id="GO:0003677">
    <property type="term" value="F:DNA binding"/>
    <property type="evidence" value="ECO:0007669"/>
    <property type="project" value="UniProtKB-KW"/>
</dbReference>
<accession>A0AAU9LG91</accession>
<gene>
    <name evidence="4" type="ORF">LVIROSA_LOCUS2917</name>
</gene>
<dbReference type="PANTHER" id="PTHR46481:SF8">
    <property type="entry name" value="ZINC FINGER BED DOMAIN-CONTAINING PROTEIN RICESLEEPER 1-LIKE"/>
    <property type="match status" value="1"/>
</dbReference>
<evidence type="ECO:0008006" key="6">
    <source>
        <dbReference type="Google" id="ProtNLM"/>
    </source>
</evidence>
<dbReference type="SUPFAM" id="SSF53098">
    <property type="entry name" value="Ribonuclease H-like"/>
    <property type="match status" value="1"/>
</dbReference>
<dbReference type="InterPro" id="IPR012337">
    <property type="entry name" value="RNaseH-like_sf"/>
</dbReference>
<evidence type="ECO:0000313" key="5">
    <source>
        <dbReference type="Proteomes" id="UP001157418"/>
    </source>
</evidence>
<dbReference type="Pfam" id="PF14372">
    <property type="entry name" value="hAT-like_RNase-H"/>
    <property type="match status" value="1"/>
</dbReference>